<protein>
    <submittedName>
        <fullName evidence="2">Uncharacterized protein</fullName>
    </submittedName>
</protein>
<dbReference type="InParanoid" id="G0NW80"/>
<dbReference type="Proteomes" id="UP000008068">
    <property type="component" value="Unassembled WGS sequence"/>
</dbReference>
<keyword evidence="3" id="KW-1185">Reference proteome</keyword>
<name>G0NW80_CAEBE</name>
<proteinExistence type="predicted"/>
<evidence type="ECO:0000313" key="2">
    <source>
        <dbReference type="EMBL" id="EGT38680.1"/>
    </source>
</evidence>
<evidence type="ECO:0000256" key="1">
    <source>
        <dbReference type="SAM" id="MobiDB-lite"/>
    </source>
</evidence>
<feature type="region of interest" description="Disordered" evidence="1">
    <location>
        <begin position="29"/>
        <end position="61"/>
    </location>
</feature>
<organism evidence="3">
    <name type="scientific">Caenorhabditis brenneri</name>
    <name type="common">Nematode worm</name>
    <dbReference type="NCBI Taxonomy" id="135651"/>
    <lineage>
        <taxon>Eukaryota</taxon>
        <taxon>Metazoa</taxon>
        <taxon>Ecdysozoa</taxon>
        <taxon>Nematoda</taxon>
        <taxon>Chromadorea</taxon>
        <taxon>Rhabditida</taxon>
        <taxon>Rhabditina</taxon>
        <taxon>Rhabditomorpha</taxon>
        <taxon>Rhabditoidea</taxon>
        <taxon>Rhabditidae</taxon>
        <taxon>Peloderinae</taxon>
        <taxon>Caenorhabditis</taxon>
    </lineage>
</organism>
<reference evidence="3" key="1">
    <citation type="submission" date="2011-07" db="EMBL/GenBank/DDBJ databases">
        <authorList>
            <consortium name="Caenorhabditis brenneri Sequencing and Analysis Consortium"/>
            <person name="Wilson R.K."/>
        </authorList>
    </citation>
    <scope>NUCLEOTIDE SEQUENCE [LARGE SCALE GENOMIC DNA]</scope>
    <source>
        <strain evidence="3">PB2801</strain>
    </source>
</reference>
<feature type="compositionally biased region" description="Basic and acidic residues" evidence="1">
    <location>
        <begin position="29"/>
        <end position="39"/>
    </location>
</feature>
<dbReference type="HOGENOM" id="CLU_1422598_0_0_1"/>
<dbReference type="EMBL" id="GL379962">
    <property type="protein sequence ID" value="EGT38680.1"/>
    <property type="molecule type" value="Genomic_DNA"/>
</dbReference>
<sequence>MYVVLPSEQELQQSPDYIPPYSRTILSKFDMEKVQKEENAPSPSPQSSKKHKKQKKASVFPNLEDMDFEQSGLYKVYEDNRRWMNMKQGKRMRIHWVKPIAQPATPTVRAMLKIRNALRLRVPDTSSSLSYSGPLVPAVSPLVSNKTSLSPLVQIVPPKPASVLIVPKLAVIKPRILKRRGRPPKVEKIAL</sequence>
<evidence type="ECO:0000313" key="3">
    <source>
        <dbReference type="Proteomes" id="UP000008068"/>
    </source>
</evidence>
<gene>
    <name evidence="2" type="ORF">CAEBREN_04553</name>
</gene>
<dbReference type="AlphaFoldDB" id="G0NW80"/>
<accession>G0NW80</accession>